<sequence length="65" mass="7499">MVCFMIVSLINFYFFLGISFLFRDFFVGGVGGSNRGLVINEDSHTWVAFYLGLVFKMIVIYLLIF</sequence>
<dbReference type="EMBL" id="GBXM01004577">
    <property type="protein sequence ID" value="JAI04001.1"/>
    <property type="molecule type" value="Transcribed_RNA"/>
</dbReference>
<organism evidence="2">
    <name type="scientific">Anguilla anguilla</name>
    <name type="common">European freshwater eel</name>
    <name type="synonym">Muraena anguilla</name>
    <dbReference type="NCBI Taxonomy" id="7936"/>
    <lineage>
        <taxon>Eukaryota</taxon>
        <taxon>Metazoa</taxon>
        <taxon>Chordata</taxon>
        <taxon>Craniata</taxon>
        <taxon>Vertebrata</taxon>
        <taxon>Euteleostomi</taxon>
        <taxon>Actinopterygii</taxon>
        <taxon>Neopterygii</taxon>
        <taxon>Teleostei</taxon>
        <taxon>Anguilliformes</taxon>
        <taxon>Anguillidae</taxon>
        <taxon>Anguilla</taxon>
    </lineage>
</organism>
<accession>A0A0E9XQ70</accession>
<keyword evidence="1" id="KW-1133">Transmembrane helix</keyword>
<feature type="transmembrane region" description="Helical" evidence="1">
    <location>
        <begin position="7"/>
        <end position="26"/>
    </location>
</feature>
<evidence type="ECO:0000313" key="2">
    <source>
        <dbReference type="EMBL" id="JAI04001.1"/>
    </source>
</evidence>
<keyword evidence="1" id="KW-0812">Transmembrane</keyword>
<dbReference type="AlphaFoldDB" id="A0A0E9XQ70"/>
<evidence type="ECO:0000256" key="1">
    <source>
        <dbReference type="SAM" id="Phobius"/>
    </source>
</evidence>
<protein>
    <submittedName>
        <fullName evidence="2">Uncharacterized protein</fullName>
    </submittedName>
</protein>
<feature type="transmembrane region" description="Helical" evidence="1">
    <location>
        <begin position="46"/>
        <end position="64"/>
    </location>
</feature>
<reference evidence="2" key="2">
    <citation type="journal article" date="2015" name="Fish Shellfish Immunol.">
        <title>Early steps in the European eel (Anguilla anguilla)-Vibrio vulnificus interaction in the gills: Role of the RtxA13 toxin.</title>
        <authorList>
            <person name="Callol A."/>
            <person name="Pajuelo D."/>
            <person name="Ebbesson L."/>
            <person name="Teles M."/>
            <person name="MacKenzie S."/>
            <person name="Amaro C."/>
        </authorList>
    </citation>
    <scope>NUCLEOTIDE SEQUENCE</scope>
</reference>
<proteinExistence type="predicted"/>
<name>A0A0E9XQ70_ANGAN</name>
<reference evidence="2" key="1">
    <citation type="submission" date="2014-11" db="EMBL/GenBank/DDBJ databases">
        <authorList>
            <person name="Amaro Gonzalez C."/>
        </authorList>
    </citation>
    <scope>NUCLEOTIDE SEQUENCE</scope>
</reference>
<keyword evidence="1" id="KW-0472">Membrane</keyword>